<dbReference type="InParanoid" id="A0A1X7T2A7"/>
<dbReference type="Pfam" id="PF13637">
    <property type="entry name" value="Ank_4"/>
    <property type="match status" value="1"/>
</dbReference>
<dbReference type="eggNOG" id="KOG4177">
    <property type="taxonomic scope" value="Eukaryota"/>
</dbReference>
<evidence type="ECO:0000256" key="3">
    <source>
        <dbReference type="PROSITE-ProRule" id="PRU00023"/>
    </source>
</evidence>
<feature type="repeat" description="ANK" evidence="3">
    <location>
        <begin position="831"/>
        <end position="855"/>
    </location>
</feature>
<dbReference type="SMART" id="SM00248">
    <property type="entry name" value="ANK"/>
    <property type="match status" value="13"/>
</dbReference>
<evidence type="ECO:0000313" key="5">
    <source>
        <dbReference type="EnsemblMetazoa" id="Aqu2.1.08486_001"/>
    </source>
</evidence>
<dbReference type="InterPro" id="IPR036770">
    <property type="entry name" value="Ankyrin_rpt-contain_sf"/>
</dbReference>
<reference evidence="5" key="1">
    <citation type="submission" date="2017-05" db="UniProtKB">
        <authorList>
            <consortium name="EnsemblMetazoa"/>
        </authorList>
    </citation>
    <scope>IDENTIFICATION</scope>
</reference>
<dbReference type="Pfam" id="PF12796">
    <property type="entry name" value="Ank_2"/>
    <property type="match status" value="2"/>
</dbReference>
<dbReference type="PROSITE" id="PS50088">
    <property type="entry name" value="ANK_REPEAT"/>
    <property type="match status" value="4"/>
</dbReference>
<dbReference type="SUPFAM" id="SSF48403">
    <property type="entry name" value="Ankyrin repeat"/>
    <property type="match status" value="2"/>
</dbReference>
<dbReference type="PANTHER" id="PTHR24173:SF74">
    <property type="entry name" value="ANKYRIN REPEAT DOMAIN-CONTAINING PROTEIN 16"/>
    <property type="match status" value="1"/>
</dbReference>
<protein>
    <submittedName>
        <fullName evidence="5">Uncharacterized protein</fullName>
    </submittedName>
</protein>
<dbReference type="PANTHER" id="PTHR24173">
    <property type="entry name" value="ANKYRIN REPEAT CONTAINING"/>
    <property type="match status" value="1"/>
</dbReference>
<dbReference type="PROSITE" id="PS50297">
    <property type="entry name" value="ANK_REP_REGION"/>
    <property type="match status" value="3"/>
</dbReference>
<feature type="compositionally biased region" description="Polar residues" evidence="4">
    <location>
        <begin position="122"/>
        <end position="132"/>
    </location>
</feature>
<feature type="repeat" description="ANK" evidence="3">
    <location>
        <begin position="932"/>
        <end position="948"/>
    </location>
</feature>
<dbReference type="EnsemblMetazoa" id="Aqu2.1.08486_001">
    <property type="protein sequence ID" value="Aqu2.1.08486_001"/>
    <property type="gene ID" value="Aqu2.1.08486"/>
</dbReference>
<dbReference type="OrthoDB" id="10040922at2759"/>
<sequence>MSTKPEQLKKAFDRELNITDFRLVWDKAGVLSGRWDSVAIMLGISYKKLYEIESETKTARGCLQKVFDCWLSRNYDYKSHGVPTLRMLCDSIKSNSGGADPALADEIAKEFNLTSSGEATTSLVHTPSSKEATPTVELPVPTSPQSESSVVYVKKKSFEYLPENLKRMIGDLQEVYLDNMRFTKKLFHSIDISEVIDFIQDYIALLLSPCFRKAQLIESIEKEFEHVKSMSQLFKVLRKYVSWFNFELVVKLVNTFITDDRDLQRKWSTYREKLKDYFKNNNTTAVQIADSIEFGLSDVPGTKVMIAKVARDDYTLNDLYFFHKLIADALEVPQYKFYFCTIDDGCMELKYSIPDFFNSVLFPLTNQQCHSLAEIGIIKITCHEYVHEMKQLPENELKKLHDSPIDIYDPLWYENTSTPLNEACWRGLKDEVQRLIDKIGLQKRDYEGRSAVHYAALSGSPTLLSYTVSEYRLNASQPDYKGVVPLALACMSGSINAVEYIMNTTDIDINITCNEGRTPLHYSCRHGNIDLSQYLIEVQDSDINITDNNKWNALTHSAESGNLKLVQYLINNHQLPLTSIALIEAVRINEYKLDPQIKTSDGLQAVHYAATVGAIDVLDLLHSTNDNDTLPIHTACASGVIQLVTFLIDVMKCDVTTEDKDGYDCVTQVCSSGNLDLLKLLIKQYNLNPRIFSRASSPEVAVIFGHVHILEWLRQEYHINVASFKNGVLPFYAAQYNRLYCLKHLLNNYSFDISDIYATLDDTQSTLLHIACQEGHFAIVLYLTSLPQCDISAKTSNGSTVLHLSCKSRSLPILKHLVEEHQLDLTIKDYNGMAPVHVACEEGSLSIVKYIIDHSPLSLDMTDSFGRTPLLIAAFSKNLPIIRYLNSKNCNISILDDKGFNVIHISAKGGSLDILRFFVDGRYCNPDITDTSGRTPLYLSAQEGHLEI</sequence>
<keyword evidence="1" id="KW-0677">Repeat</keyword>
<feature type="repeat" description="ANK" evidence="3">
    <location>
        <begin position="865"/>
        <end position="897"/>
    </location>
</feature>
<keyword evidence="2 3" id="KW-0040">ANK repeat</keyword>
<dbReference type="Gene3D" id="1.25.40.20">
    <property type="entry name" value="Ankyrin repeat-containing domain"/>
    <property type="match status" value="3"/>
</dbReference>
<feature type="region of interest" description="Disordered" evidence="4">
    <location>
        <begin position="122"/>
        <end position="142"/>
    </location>
</feature>
<proteinExistence type="predicted"/>
<evidence type="ECO:0000256" key="4">
    <source>
        <dbReference type="SAM" id="MobiDB-lite"/>
    </source>
</evidence>
<dbReference type="InterPro" id="IPR002110">
    <property type="entry name" value="Ankyrin_rpt"/>
</dbReference>
<evidence type="ECO:0000256" key="1">
    <source>
        <dbReference type="ARBA" id="ARBA00022737"/>
    </source>
</evidence>
<accession>A0A1X7T2A7</accession>
<organism evidence="5">
    <name type="scientific">Amphimedon queenslandica</name>
    <name type="common">Sponge</name>
    <dbReference type="NCBI Taxonomy" id="400682"/>
    <lineage>
        <taxon>Eukaryota</taxon>
        <taxon>Metazoa</taxon>
        <taxon>Porifera</taxon>
        <taxon>Demospongiae</taxon>
        <taxon>Heteroscleromorpha</taxon>
        <taxon>Haplosclerida</taxon>
        <taxon>Niphatidae</taxon>
        <taxon>Amphimedon</taxon>
    </lineage>
</organism>
<name>A0A1X7T2A7_AMPQE</name>
<evidence type="ECO:0000256" key="2">
    <source>
        <dbReference type="ARBA" id="ARBA00023043"/>
    </source>
</evidence>
<feature type="repeat" description="ANK" evidence="3">
    <location>
        <begin position="515"/>
        <end position="537"/>
    </location>
</feature>
<dbReference type="AlphaFoldDB" id="A0A1X7T2A7"/>